<name>A0ACB8JL33_CITSI</name>
<accession>A0ACB8JL33</accession>
<sequence length="911" mass="100292">MGVTCGHRHQRVTELDLSNQRIGGVLSPYVGNLSFLRYINLSDNGFHGEIPQEIGNLYRLEKLELSNNSFSGTIPTNLSRCSELTHLRVANNKLEGQIPKEIGSLLKLQTLALYYNNLTGQLPDFVGNLSALQVIYIRGNSLGGKIPTTLGLLRNLVYLNVNENQFWYFIFLTVNRFSGSLPFDILVNLPNLKKLCIAENNFVGSIPDSLSNASNLELLELAGNQFEGKVSIDFSSLKNLAVLNLERNNLGIGTANDLGFVTFLTNCSSLKLPHSIANLSSTMTHFYIGGNQILGIIHFGIRNLVNLIALGMQSNQLHGTIPDVIGELKNLQILSLFGNFLHGSIPSSLGNLTKLANLELSSNSLQGNIPLSVGNCQNLIGFDASHITLTGALPQQLLSITTLSLYLDLSHNLLNGSLLLQVGNLKNLILLDISGNQFSGVIPVTLSICVSLEYLNISRNFFHDVIPLSLGFLKSIKLLDVSCNNLSGQIPKLLDNLSFVEFLNLSYNHFEGEVPTKGAFSNKAKISLQGNAKLCGGIDELHLPSFLIPVVVSCFILSSCLAIVYVRRRRSVRKPIDTSPMEKQFPMVSYAELSKATCEFSSSNMIGQGSYGSVYKGILGEDEMIVAVKVINLKQKGAFRSFVAECEALRNIRHRNLIKIITICSSIDSKGVDFKALVFEYMENGSLEDWLHQSNDHPEVFKLSLIQRVNIAIDVASTIEYLHHHCQPPMVHGDIKPSNVLLDNDMVAHVGDFGLSKFLSSDHLDTDSETPSSSIGIKGTVGYVAPEYGIGSEASMIGDVYSFGILLLEMFTGKRPIDATFSEGLTLHEIAKMALPEKVMEVIDPSILMEVMANNSIIQEDRRRVKVEECLNAIIRTGVLCSMEPPFERMEMRDVVAKLCHTRETFLGRRV</sequence>
<dbReference type="Proteomes" id="UP000829398">
    <property type="component" value="Chromosome 7"/>
</dbReference>
<keyword evidence="2" id="KW-1185">Reference proteome</keyword>
<organism evidence="1 2">
    <name type="scientific">Citrus sinensis</name>
    <name type="common">Sweet orange</name>
    <name type="synonym">Citrus aurantium var. sinensis</name>
    <dbReference type="NCBI Taxonomy" id="2711"/>
    <lineage>
        <taxon>Eukaryota</taxon>
        <taxon>Viridiplantae</taxon>
        <taxon>Streptophyta</taxon>
        <taxon>Embryophyta</taxon>
        <taxon>Tracheophyta</taxon>
        <taxon>Spermatophyta</taxon>
        <taxon>Magnoliopsida</taxon>
        <taxon>eudicotyledons</taxon>
        <taxon>Gunneridae</taxon>
        <taxon>Pentapetalae</taxon>
        <taxon>rosids</taxon>
        <taxon>malvids</taxon>
        <taxon>Sapindales</taxon>
        <taxon>Rutaceae</taxon>
        <taxon>Aurantioideae</taxon>
        <taxon>Citrus</taxon>
    </lineage>
</organism>
<reference evidence="2" key="1">
    <citation type="journal article" date="2023" name="Hortic. Res.">
        <title>A chromosome-level phased genome enabling allele-level studies in sweet orange: a case study on citrus Huanglongbing tolerance.</title>
        <authorList>
            <person name="Wu B."/>
            <person name="Yu Q."/>
            <person name="Deng Z."/>
            <person name="Duan Y."/>
            <person name="Luo F."/>
            <person name="Gmitter F. Jr."/>
        </authorList>
    </citation>
    <scope>NUCLEOTIDE SEQUENCE [LARGE SCALE GENOMIC DNA]</scope>
    <source>
        <strain evidence="2">cv. Valencia</strain>
    </source>
</reference>
<evidence type="ECO:0000313" key="1">
    <source>
        <dbReference type="EMBL" id="KAH9717536.1"/>
    </source>
</evidence>
<comment type="caution">
    <text evidence="1">The sequence shown here is derived from an EMBL/GenBank/DDBJ whole genome shotgun (WGS) entry which is preliminary data.</text>
</comment>
<gene>
    <name evidence="1" type="ORF">KPL71_021862</name>
</gene>
<evidence type="ECO:0000313" key="2">
    <source>
        <dbReference type="Proteomes" id="UP000829398"/>
    </source>
</evidence>
<proteinExistence type="predicted"/>
<dbReference type="EMBL" id="CM039176">
    <property type="protein sequence ID" value="KAH9717536.1"/>
    <property type="molecule type" value="Genomic_DNA"/>
</dbReference>
<protein>
    <submittedName>
        <fullName evidence="1">Receptor-like protein kinase</fullName>
    </submittedName>
</protein>